<dbReference type="AlphaFoldDB" id="A0A8T2X7S5"/>
<dbReference type="PANTHER" id="PTHR31325">
    <property type="entry name" value="OS01G0798800 PROTEIN-RELATED"/>
    <property type="match status" value="1"/>
</dbReference>
<dbReference type="Proteomes" id="UP000807159">
    <property type="component" value="Chromosome 14"/>
</dbReference>
<protein>
    <submittedName>
        <fullName evidence="1">Uncharacterized protein</fullName>
    </submittedName>
</protein>
<reference evidence="1" key="1">
    <citation type="journal article" date="2021" name="J. Hered.">
        <title>Genome Assembly of Salicaceae Populus deltoides (Eastern Cottonwood) I-69 Based on Nanopore Sequencing and Hi-C Technologies.</title>
        <authorList>
            <person name="Bai S."/>
            <person name="Wu H."/>
            <person name="Zhang J."/>
            <person name="Pan Z."/>
            <person name="Zhao W."/>
            <person name="Li Z."/>
            <person name="Tong C."/>
        </authorList>
    </citation>
    <scope>NUCLEOTIDE SEQUENCE</scope>
    <source>
        <tissue evidence="1">Leaf</tissue>
    </source>
</reference>
<dbReference type="EMBL" id="JACEGQ020000014">
    <property type="protein sequence ID" value="KAH8488067.1"/>
    <property type="molecule type" value="Genomic_DNA"/>
</dbReference>
<gene>
    <name evidence="1" type="ORF">H0E87_023945</name>
</gene>
<keyword evidence="2" id="KW-1185">Reference proteome</keyword>
<accession>A0A8T2X7S5</accession>
<organism evidence="1 2">
    <name type="scientific">Populus deltoides</name>
    <name type="common">Eastern poplar</name>
    <name type="synonym">Eastern cottonwood</name>
    <dbReference type="NCBI Taxonomy" id="3696"/>
    <lineage>
        <taxon>Eukaryota</taxon>
        <taxon>Viridiplantae</taxon>
        <taxon>Streptophyta</taxon>
        <taxon>Embryophyta</taxon>
        <taxon>Tracheophyta</taxon>
        <taxon>Spermatophyta</taxon>
        <taxon>Magnoliopsida</taxon>
        <taxon>eudicotyledons</taxon>
        <taxon>Gunneridae</taxon>
        <taxon>Pentapetalae</taxon>
        <taxon>rosids</taxon>
        <taxon>fabids</taxon>
        <taxon>Malpighiales</taxon>
        <taxon>Salicaceae</taxon>
        <taxon>Saliceae</taxon>
        <taxon>Populus</taxon>
    </lineage>
</organism>
<evidence type="ECO:0000313" key="2">
    <source>
        <dbReference type="Proteomes" id="UP000807159"/>
    </source>
</evidence>
<name>A0A8T2X7S5_POPDE</name>
<dbReference type="InterPro" id="IPR007658">
    <property type="entry name" value="DUF594"/>
</dbReference>
<comment type="caution">
    <text evidence="1">The sequence shown here is derived from an EMBL/GenBank/DDBJ whole genome shotgun (WGS) entry which is preliminary data.</text>
</comment>
<dbReference type="Pfam" id="PF04578">
    <property type="entry name" value="DUF594"/>
    <property type="match status" value="1"/>
</dbReference>
<evidence type="ECO:0000313" key="1">
    <source>
        <dbReference type="EMBL" id="KAH8488067.1"/>
    </source>
</evidence>
<proteinExistence type="predicted"/>
<sequence length="169" mass="19002">MSKVSIKIQKLFGIDKVLEELQHRSMKEFSDDLKKSQNSWLLTINPFSKGTSKLDEKKACGVLLNVNTVVPPVKVKGDRSKPVLFDACRLASQLRKLSDDKGEKWKLTSNVWVEMMAYAASCCSGHDHARQLGQGGELLTHVWLPMTHFGLMEQFQISHGHARAKLGVR</sequence>